<dbReference type="InterPro" id="IPR029063">
    <property type="entry name" value="SAM-dependent_MTases_sf"/>
</dbReference>
<keyword evidence="6 10" id="KW-0694">RNA-binding</keyword>
<evidence type="ECO:0000313" key="12">
    <source>
        <dbReference type="EMBL" id="MBY84721.1"/>
    </source>
</evidence>
<dbReference type="RefSeq" id="XP_025411095.1">
    <property type="nucleotide sequence ID" value="XM_025555310.1"/>
</dbReference>
<dbReference type="EC" id="2.1.1.216" evidence="7 10"/>
<dbReference type="CTD" id="170650"/>
<evidence type="ECO:0000256" key="7">
    <source>
        <dbReference type="ARBA" id="ARBA00039099"/>
    </source>
</evidence>
<proteinExistence type="inferred from homology"/>
<feature type="compositionally biased region" description="Basic and acidic residues" evidence="11">
    <location>
        <begin position="61"/>
        <end position="74"/>
    </location>
</feature>
<dbReference type="GeneID" id="112684016"/>
<comment type="catalytic activity">
    <reaction evidence="8 10">
        <text>guanosine(26) in tRNA + 2 S-adenosyl-L-methionine = N(2)-dimethylguanosine(26) in tRNA + 2 S-adenosyl-L-homocysteine + 2 H(+)</text>
        <dbReference type="Rhea" id="RHEA:43140"/>
        <dbReference type="Rhea" id="RHEA-COMP:10359"/>
        <dbReference type="Rhea" id="RHEA-COMP:10360"/>
        <dbReference type="ChEBI" id="CHEBI:15378"/>
        <dbReference type="ChEBI" id="CHEBI:57856"/>
        <dbReference type="ChEBI" id="CHEBI:59789"/>
        <dbReference type="ChEBI" id="CHEBI:74269"/>
        <dbReference type="ChEBI" id="CHEBI:74513"/>
        <dbReference type="EC" id="2.1.1.216"/>
    </reaction>
</comment>
<evidence type="ECO:0000313" key="14">
    <source>
        <dbReference type="RefSeq" id="XP_025411095.1"/>
    </source>
</evidence>
<evidence type="ECO:0000313" key="13">
    <source>
        <dbReference type="Proteomes" id="UP000694846"/>
    </source>
</evidence>
<dbReference type="GO" id="GO:0002940">
    <property type="term" value="P:tRNA N2-guanine methylation"/>
    <property type="evidence" value="ECO:0007669"/>
    <property type="project" value="TreeGrafter"/>
</dbReference>
<evidence type="ECO:0000256" key="11">
    <source>
        <dbReference type="SAM" id="MobiDB-lite"/>
    </source>
</evidence>
<evidence type="ECO:0000256" key="4">
    <source>
        <dbReference type="ARBA" id="ARBA00022691"/>
    </source>
</evidence>
<dbReference type="Gene3D" id="3.30.56.70">
    <property type="entry name" value="N2,N2-dimethylguanosine tRNA methyltransferase, C-terminal domain"/>
    <property type="match status" value="1"/>
</dbReference>
<keyword evidence="3 10" id="KW-0808">Transferase</keyword>
<dbReference type="SUPFAM" id="SSF53335">
    <property type="entry name" value="S-adenosyl-L-methionine-dependent methyltransferases"/>
    <property type="match status" value="1"/>
</dbReference>
<dbReference type="FunFam" id="3.30.56.70:FF:000001">
    <property type="entry name" value="tRNA (guanine(26)-N(2))-dimethyltransferase"/>
    <property type="match status" value="1"/>
</dbReference>
<dbReference type="Proteomes" id="UP000694846">
    <property type="component" value="Unplaced"/>
</dbReference>
<keyword evidence="13" id="KW-1185">Reference proteome</keyword>
<evidence type="ECO:0000256" key="2">
    <source>
        <dbReference type="ARBA" id="ARBA00022603"/>
    </source>
</evidence>
<gene>
    <name evidence="14" type="primary">LOC112684016</name>
    <name evidence="12" type="ORF">g.96202</name>
</gene>
<dbReference type="InterPro" id="IPR042296">
    <property type="entry name" value="tRNA_met_Trm1_C"/>
</dbReference>
<dbReference type="PANTHER" id="PTHR10631:SF3">
    <property type="entry name" value="TRNA (GUANINE(26)-N(2))-DIMETHYLTRANSFERASE"/>
    <property type="match status" value="1"/>
</dbReference>
<comment type="similarity">
    <text evidence="10">Belongs to the class I-like SAM-binding methyltransferase superfamily. Trm1 family.</text>
</comment>
<dbReference type="GO" id="GO:0005634">
    <property type="term" value="C:nucleus"/>
    <property type="evidence" value="ECO:0007669"/>
    <property type="project" value="TreeGrafter"/>
</dbReference>
<accession>A0A2S2R3W0</accession>
<dbReference type="InterPro" id="IPR002905">
    <property type="entry name" value="Trm1"/>
</dbReference>
<evidence type="ECO:0000256" key="6">
    <source>
        <dbReference type="ARBA" id="ARBA00022884"/>
    </source>
</evidence>
<sequence length="512" mass="57255">MDSSSEFTEICEGKAKIRVPGASKVFYNPVQEFNRDLSIAVLSVFSEMHHCEKQKSRKRPRSPDRNDSSEVEPVKLEIGTQTESGLEILEALAATGLRAIRYALEVPGIKQIYANDISKTAVKIMNQNIEENNVQNLVTSTLYDAAHIMRKRQFESETKFDVVDLDPYGCPTNLLDPAVCCLADNGLLLVTCTDMAVLAGNTPESCYAKYGSISLRSPACHEMALRIVLHTITNVCTRYGRYMEPLLSISADFYIRVFVVIRTSPFMCKSMSSKISTVYKCRGCNMTTLLPLGSIKSDSKNMKYNLLSGPPVDKKCEHCGFAHLVGGPIWSDPLYNADFLDKLCNYLKNEEAEKKFNTIKRMRGMLGMMLEELQDVPLYYTVASLTNTVHCEAMPLRYVFSALVSAGYRVSSSHCAQNSVKTDAPQFVVWDIIRTWVQTHPVTAKRLQNSDAAKTILSKEPTTEIIFDKKYNTVPKSLQGLVRYQQNPAPYWGPGTKGNSKQKVISAVTECK</sequence>
<evidence type="ECO:0000256" key="9">
    <source>
        <dbReference type="ARBA" id="ARBA00074266"/>
    </source>
</evidence>
<dbReference type="Gene3D" id="3.40.50.150">
    <property type="entry name" value="Vaccinia Virus protein VP39"/>
    <property type="match status" value="1"/>
</dbReference>
<dbReference type="Pfam" id="PF02005">
    <property type="entry name" value="TRM"/>
    <property type="match status" value="1"/>
</dbReference>
<dbReference type="NCBIfam" id="TIGR00308">
    <property type="entry name" value="TRM1"/>
    <property type="match status" value="1"/>
</dbReference>
<evidence type="ECO:0000256" key="10">
    <source>
        <dbReference type="PROSITE-ProRule" id="PRU00958"/>
    </source>
</evidence>
<evidence type="ECO:0000256" key="1">
    <source>
        <dbReference type="ARBA" id="ARBA00022555"/>
    </source>
</evidence>
<keyword evidence="2 10" id="KW-0489">Methyltransferase</keyword>
<dbReference type="AlphaFoldDB" id="A0A2S2R3W0"/>
<dbReference type="CDD" id="cd02440">
    <property type="entry name" value="AdoMet_MTases"/>
    <property type="match status" value="1"/>
</dbReference>
<feature type="region of interest" description="Disordered" evidence="11">
    <location>
        <begin position="52"/>
        <end position="74"/>
    </location>
</feature>
<organism evidence="12">
    <name type="scientific">Sipha flava</name>
    <name type="common">yellow sugarcane aphid</name>
    <dbReference type="NCBI Taxonomy" id="143950"/>
    <lineage>
        <taxon>Eukaryota</taxon>
        <taxon>Metazoa</taxon>
        <taxon>Ecdysozoa</taxon>
        <taxon>Arthropoda</taxon>
        <taxon>Hexapoda</taxon>
        <taxon>Insecta</taxon>
        <taxon>Pterygota</taxon>
        <taxon>Neoptera</taxon>
        <taxon>Paraneoptera</taxon>
        <taxon>Hemiptera</taxon>
        <taxon>Sternorrhyncha</taxon>
        <taxon>Aphidomorpha</taxon>
        <taxon>Aphidoidea</taxon>
        <taxon>Aphididae</taxon>
        <taxon>Sipha</taxon>
    </lineage>
</organism>
<evidence type="ECO:0000256" key="5">
    <source>
        <dbReference type="ARBA" id="ARBA00022694"/>
    </source>
</evidence>
<dbReference type="EMBL" id="GGMS01015518">
    <property type="protein sequence ID" value="MBY84721.1"/>
    <property type="molecule type" value="Transcribed_RNA"/>
</dbReference>
<evidence type="ECO:0000256" key="3">
    <source>
        <dbReference type="ARBA" id="ARBA00022679"/>
    </source>
</evidence>
<dbReference type="OrthoDB" id="6349953at2759"/>
<dbReference type="PROSITE" id="PS51626">
    <property type="entry name" value="SAM_MT_TRM1"/>
    <property type="match status" value="1"/>
</dbReference>
<keyword evidence="4 10" id="KW-0949">S-adenosyl-L-methionine</keyword>
<protein>
    <recommendedName>
        <fullName evidence="9 10">tRNA (guanine(26)-N(2))-dimethyltransferase</fullName>
        <ecNumber evidence="7 10">2.1.1.216</ecNumber>
    </recommendedName>
</protein>
<dbReference type="GO" id="GO:0000049">
    <property type="term" value="F:tRNA binding"/>
    <property type="evidence" value="ECO:0007669"/>
    <property type="project" value="UniProtKB-UniRule"/>
</dbReference>
<reference evidence="12" key="1">
    <citation type="submission" date="2018-04" db="EMBL/GenBank/DDBJ databases">
        <title>Transcriptome assembly of Sipha flava.</title>
        <authorList>
            <person name="Scully E.D."/>
            <person name="Geib S.M."/>
            <person name="Palmer N.A."/>
            <person name="Koch K."/>
            <person name="Bradshaw J."/>
            <person name="Heng-Moss T."/>
            <person name="Sarath G."/>
        </authorList>
    </citation>
    <scope>NUCLEOTIDE SEQUENCE</scope>
</reference>
<name>A0A2S2R3W0_9HEMI</name>
<evidence type="ECO:0000256" key="8">
    <source>
        <dbReference type="ARBA" id="ARBA00051897"/>
    </source>
</evidence>
<reference evidence="14" key="2">
    <citation type="submission" date="2025-04" db="UniProtKB">
        <authorList>
            <consortium name="RefSeq"/>
        </authorList>
    </citation>
    <scope>IDENTIFICATION</scope>
    <source>
        <tissue evidence="14">Whole body</tissue>
    </source>
</reference>
<dbReference type="PANTHER" id="PTHR10631">
    <property type="entry name" value="N 2 ,N 2 -DIMETHYLGUANOSINE TRNA METHYLTRANSFERASE"/>
    <property type="match status" value="1"/>
</dbReference>
<keyword evidence="1 10" id="KW-0820">tRNA-binding</keyword>
<dbReference type="GO" id="GO:0160104">
    <property type="term" value="F:tRNA (guanine(26)-N2)-dimethyltransferase activity"/>
    <property type="evidence" value="ECO:0007669"/>
    <property type="project" value="UniProtKB-UniRule"/>
</dbReference>
<keyword evidence="5 10" id="KW-0819">tRNA processing</keyword>